<organism evidence="7">
    <name type="scientific">marine metagenome</name>
    <dbReference type="NCBI Taxonomy" id="408172"/>
    <lineage>
        <taxon>unclassified sequences</taxon>
        <taxon>metagenomes</taxon>
        <taxon>ecological metagenomes</taxon>
    </lineage>
</organism>
<dbReference type="CDD" id="cd03444">
    <property type="entry name" value="Thioesterase_II_repeat1"/>
    <property type="match status" value="1"/>
</dbReference>
<keyword evidence="3" id="KW-0378">Hydrolase</keyword>
<dbReference type="Gene3D" id="2.40.160.210">
    <property type="entry name" value="Acyl-CoA thioesterase, double hotdog domain"/>
    <property type="match status" value="1"/>
</dbReference>
<dbReference type="EMBL" id="UINC01000902">
    <property type="protein sequence ID" value="SUZ63001.1"/>
    <property type="molecule type" value="Genomic_DNA"/>
</dbReference>
<sequence>MNKPLDELLGLLDLERIEVNLFRGHSPTDRWQRVYGGQVIGQALVAANRTVKDRICHSLHGYFLRPGDPKVPILYEVDRSRDGKSFTSRRVVAIQHGKQIFHLAASFQIEEEGLNHQEDFPNVLGPDELLTEDELRKKIAEKLPDEFKESFLVKNWPVEVRPIDPVDLLNPEPKEPKQFNWFRARSEIPNDVALHQCVLAYMSDMTLLDTCTNPHGINFMNPKLRSASLDHAMWFHRPFKANEWLLYQQDSPSASGARGFNRGNIFNTDGKLIASVAQEGLIRVTGE</sequence>
<name>A0A381P7S8_9ZZZZ</name>
<evidence type="ECO:0008006" key="8">
    <source>
        <dbReference type="Google" id="ProtNLM"/>
    </source>
</evidence>
<gene>
    <name evidence="7" type="ORF">METZ01_LOCUS15855</name>
</gene>
<reference evidence="7" key="1">
    <citation type="submission" date="2018-05" db="EMBL/GenBank/DDBJ databases">
        <authorList>
            <person name="Lanie J.A."/>
            <person name="Ng W.-L."/>
            <person name="Kazmierczak K.M."/>
            <person name="Andrzejewski T.M."/>
            <person name="Davidsen T.M."/>
            <person name="Wayne K.J."/>
            <person name="Tettelin H."/>
            <person name="Glass J.I."/>
            <person name="Rusch D."/>
            <person name="Podicherti R."/>
            <person name="Tsui H.-C.T."/>
            <person name="Winkler M.E."/>
        </authorList>
    </citation>
    <scope>NUCLEOTIDE SEQUENCE</scope>
</reference>
<evidence type="ECO:0000259" key="6">
    <source>
        <dbReference type="Pfam" id="PF13622"/>
    </source>
</evidence>
<dbReference type="GO" id="GO:0006637">
    <property type="term" value="P:acyl-CoA metabolic process"/>
    <property type="evidence" value="ECO:0007669"/>
    <property type="project" value="InterPro"/>
</dbReference>
<proteinExistence type="inferred from homology"/>
<dbReference type="CDD" id="cd03445">
    <property type="entry name" value="Thioesterase_II_repeat2"/>
    <property type="match status" value="1"/>
</dbReference>
<dbReference type="SUPFAM" id="SSF54637">
    <property type="entry name" value="Thioesterase/thiol ester dehydrase-isomerase"/>
    <property type="match status" value="2"/>
</dbReference>
<evidence type="ECO:0000256" key="1">
    <source>
        <dbReference type="ARBA" id="ARBA00006538"/>
    </source>
</evidence>
<dbReference type="Pfam" id="PF13622">
    <property type="entry name" value="4HBT_3"/>
    <property type="match status" value="1"/>
</dbReference>
<dbReference type="InterPro" id="IPR042171">
    <property type="entry name" value="Acyl-CoA_hotdog"/>
</dbReference>
<comment type="similarity">
    <text evidence="1">Belongs to the C/M/P thioester hydrolase family.</text>
</comment>
<dbReference type="NCBIfam" id="TIGR00189">
    <property type="entry name" value="tesB"/>
    <property type="match status" value="1"/>
</dbReference>
<dbReference type="GO" id="GO:0005829">
    <property type="term" value="C:cytosol"/>
    <property type="evidence" value="ECO:0007669"/>
    <property type="project" value="TreeGrafter"/>
</dbReference>
<dbReference type="InterPro" id="IPR049449">
    <property type="entry name" value="TesB_ACOT8-like_N"/>
</dbReference>
<dbReference type="Pfam" id="PF02551">
    <property type="entry name" value="Acyl_CoA_thio"/>
    <property type="match status" value="1"/>
</dbReference>
<evidence type="ECO:0000256" key="4">
    <source>
        <dbReference type="ARBA" id="ARBA00023098"/>
    </source>
</evidence>
<keyword evidence="4" id="KW-0443">Lipid metabolism</keyword>
<dbReference type="GO" id="GO:0009062">
    <property type="term" value="P:fatty acid catabolic process"/>
    <property type="evidence" value="ECO:0007669"/>
    <property type="project" value="TreeGrafter"/>
</dbReference>
<evidence type="ECO:0000259" key="5">
    <source>
        <dbReference type="Pfam" id="PF02551"/>
    </source>
</evidence>
<dbReference type="AlphaFoldDB" id="A0A381P7S8"/>
<dbReference type="GO" id="GO:0047617">
    <property type="term" value="F:fatty acyl-CoA hydrolase activity"/>
    <property type="evidence" value="ECO:0007669"/>
    <property type="project" value="InterPro"/>
</dbReference>
<accession>A0A381P7S8</accession>
<evidence type="ECO:0000256" key="3">
    <source>
        <dbReference type="ARBA" id="ARBA00022801"/>
    </source>
</evidence>
<protein>
    <recommendedName>
        <fullName evidence="8">Acyl-CoA thioesterase II domain-containing protein</fullName>
    </recommendedName>
</protein>
<dbReference type="PANTHER" id="PTHR11066">
    <property type="entry name" value="ACYL-COA THIOESTERASE"/>
    <property type="match status" value="1"/>
</dbReference>
<comment type="subunit">
    <text evidence="2">Homotetramer.</text>
</comment>
<dbReference type="InterPro" id="IPR003703">
    <property type="entry name" value="Acyl_CoA_thio"/>
</dbReference>
<evidence type="ECO:0000256" key="2">
    <source>
        <dbReference type="ARBA" id="ARBA00011881"/>
    </source>
</evidence>
<feature type="domain" description="Acyl-CoA thioesterase 2 C-terminal" evidence="5">
    <location>
        <begin position="155"/>
        <end position="281"/>
    </location>
</feature>
<evidence type="ECO:0000313" key="7">
    <source>
        <dbReference type="EMBL" id="SUZ63001.1"/>
    </source>
</evidence>
<dbReference type="PANTHER" id="PTHR11066:SF34">
    <property type="entry name" value="ACYL-COENZYME A THIOESTERASE 8"/>
    <property type="match status" value="1"/>
</dbReference>
<dbReference type="FunFam" id="2.40.160.210:FF:000001">
    <property type="entry name" value="Acyl-CoA thioesterase II"/>
    <property type="match status" value="1"/>
</dbReference>
<feature type="domain" description="Acyl-CoA thioesterase-like N-terminal HotDog" evidence="6">
    <location>
        <begin position="29"/>
        <end position="108"/>
    </location>
</feature>
<dbReference type="InterPro" id="IPR029069">
    <property type="entry name" value="HotDog_dom_sf"/>
</dbReference>
<dbReference type="InterPro" id="IPR025652">
    <property type="entry name" value="TesB_C"/>
</dbReference>